<sequence length="92" mass="10102">MLRWWLLVMNIPNIIVQFVTKAISTGVVAGIIALAAFVTNTPDVFSVGWPILLVIFATAFLRDGVLPILDNFAEEQTTDSGVSARRNPFNLI</sequence>
<dbReference type="AlphaFoldDB" id="A0A0F9FAJ1"/>
<keyword evidence="1" id="KW-0472">Membrane</keyword>
<feature type="transmembrane region" description="Helical" evidence="1">
    <location>
        <begin position="44"/>
        <end position="61"/>
    </location>
</feature>
<gene>
    <name evidence="2" type="ORF">LCGC14_2328560</name>
</gene>
<keyword evidence="1" id="KW-1133">Transmembrane helix</keyword>
<reference evidence="2" key="1">
    <citation type="journal article" date="2015" name="Nature">
        <title>Complex archaea that bridge the gap between prokaryotes and eukaryotes.</title>
        <authorList>
            <person name="Spang A."/>
            <person name="Saw J.H."/>
            <person name="Jorgensen S.L."/>
            <person name="Zaremba-Niedzwiedzka K."/>
            <person name="Martijn J."/>
            <person name="Lind A.E."/>
            <person name="van Eijk R."/>
            <person name="Schleper C."/>
            <person name="Guy L."/>
            <person name="Ettema T.J."/>
        </authorList>
    </citation>
    <scope>NUCLEOTIDE SEQUENCE</scope>
</reference>
<organism evidence="2">
    <name type="scientific">marine sediment metagenome</name>
    <dbReference type="NCBI Taxonomy" id="412755"/>
    <lineage>
        <taxon>unclassified sequences</taxon>
        <taxon>metagenomes</taxon>
        <taxon>ecological metagenomes</taxon>
    </lineage>
</organism>
<proteinExistence type="predicted"/>
<keyword evidence="1" id="KW-0812">Transmembrane</keyword>
<protein>
    <submittedName>
        <fullName evidence="2">Uncharacterized protein</fullName>
    </submittedName>
</protein>
<comment type="caution">
    <text evidence="2">The sequence shown here is derived from an EMBL/GenBank/DDBJ whole genome shotgun (WGS) entry which is preliminary data.</text>
</comment>
<evidence type="ECO:0000256" key="1">
    <source>
        <dbReference type="SAM" id="Phobius"/>
    </source>
</evidence>
<evidence type="ECO:0000313" key="2">
    <source>
        <dbReference type="EMBL" id="KKL48132.1"/>
    </source>
</evidence>
<name>A0A0F9FAJ1_9ZZZZ</name>
<accession>A0A0F9FAJ1</accession>
<feature type="transmembrane region" description="Helical" evidence="1">
    <location>
        <begin position="12"/>
        <end position="38"/>
    </location>
</feature>
<dbReference type="EMBL" id="LAZR01033421">
    <property type="protein sequence ID" value="KKL48132.1"/>
    <property type="molecule type" value="Genomic_DNA"/>
</dbReference>